<keyword evidence="3" id="KW-1185">Reference proteome</keyword>
<gene>
    <name evidence="2" type="ORF">VTJ49DRAFT_5806</name>
</gene>
<evidence type="ECO:0000313" key="3">
    <source>
        <dbReference type="Proteomes" id="UP001583172"/>
    </source>
</evidence>
<dbReference type="EMBL" id="JAZGSY010000005">
    <property type="protein sequence ID" value="KAL1844055.1"/>
    <property type="molecule type" value="Genomic_DNA"/>
</dbReference>
<organism evidence="2 3">
    <name type="scientific">Humicola insolens</name>
    <name type="common">Soft-rot fungus</name>
    <dbReference type="NCBI Taxonomy" id="85995"/>
    <lineage>
        <taxon>Eukaryota</taxon>
        <taxon>Fungi</taxon>
        <taxon>Dikarya</taxon>
        <taxon>Ascomycota</taxon>
        <taxon>Pezizomycotina</taxon>
        <taxon>Sordariomycetes</taxon>
        <taxon>Sordariomycetidae</taxon>
        <taxon>Sordariales</taxon>
        <taxon>Chaetomiaceae</taxon>
        <taxon>Mycothermus</taxon>
    </lineage>
</organism>
<feature type="compositionally biased region" description="Low complexity" evidence="1">
    <location>
        <begin position="76"/>
        <end position="101"/>
    </location>
</feature>
<feature type="compositionally biased region" description="Polar residues" evidence="1">
    <location>
        <begin position="130"/>
        <end position="139"/>
    </location>
</feature>
<proteinExistence type="predicted"/>
<accession>A0ABR3VQG6</accession>
<reference evidence="2 3" key="1">
    <citation type="journal article" date="2024" name="Commun. Biol.">
        <title>Comparative genomic analysis of thermophilic fungi reveals convergent evolutionary adaptations and gene losses.</title>
        <authorList>
            <person name="Steindorff A.S."/>
            <person name="Aguilar-Pontes M.V."/>
            <person name="Robinson A.J."/>
            <person name="Andreopoulos B."/>
            <person name="LaButti K."/>
            <person name="Kuo A."/>
            <person name="Mondo S."/>
            <person name="Riley R."/>
            <person name="Otillar R."/>
            <person name="Haridas S."/>
            <person name="Lipzen A."/>
            <person name="Grimwood J."/>
            <person name="Schmutz J."/>
            <person name="Clum A."/>
            <person name="Reid I.D."/>
            <person name="Moisan M.C."/>
            <person name="Butler G."/>
            <person name="Nguyen T.T.M."/>
            <person name="Dewar K."/>
            <person name="Conant G."/>
            <person name="Drula E."/>
            <person name="Henrissat B."/>
            <person name="Hansel C."/>
            <person name="Singer S."/>
            <person name="Hutchinson M.I."/>
            <person name="de Vries R.P."/>
            <person name="Natvig D.O."/>
            <person name="Powell A.J."/>
            <person name="Tsang A."/>
            <person name="Grigoriev I.V."/>
        </authorList>
    </citation>
    <scope>NUCLEOTIDE SEQUENCE [LARGE SCALE GENOMIC DNA]</scope>
    <source>
        <strain evidence="2 3">CBS 620.91</strain>
    </source>
</reference>
<dbReference type="Proteomes" id="UP001583172">
    <property type="component" value="Unassembled WGS sequence"/>
</dbReference>
<sequence length="218" mass="21923">MPPIPVYTKSPINPAKASGVTPETAAPADSKEQPSYVPAQTTSSPIQPYLNDSRSLTPTRTVPLHGQSPPPPQPGAVPRLPEATGAPSSSSSSSSPAAPTATGPPPPAITAAPVYPPPPPQLGIPPPQVAHNQRGTSTAPPRPPTGATSTYHSGQYGGGGSYPSPYQGVGGVGRGVGGQQEEEDEGILGSAVKLAKAAGQKLASAESEVWRRINGDGN</sequence>
<feature type="compositionally biased region" description="Gly residues" evidence="1">
    <location>
        <begin position="168"/>
        <end position="178"/>
    </location>
</feature>
<protein>
    <submittedName>
        <fullName evidence="2">Uncharacterized protein</fullName>
    </submittedName>
</protein>
<evidence type="ECO:0000313" key="2">
    <source>
        <dbReference type="EMBL" id="KAL1844055.1"/>
    </source>
</evidence>
<name>A0ABR3VQG6_HUMIN</name>
<feature type="region of interest" description="Disordered" evidence="1">
    <location>
        <begin position="1"/>
        <end position="187"/>
    </location>
</feature>
<feature type="compositionally biased region" description="Pro residues" evidence="1">
    <location>
        <begin position="102"/>
        <end position="128"/>
    </location>
</feature>
<feature type="compositionally biased region" description="Polar residues" evidence="1">
    <location>
        <begin position="38"/>
        <end position="60"/>
    </location>
</feature>
<comment type="caution">
    <text evidence="2">The sequence shown here is derived from an EMBL/GenBank/DDBJ whole genome shotgun (WGS) entry which is preliminary data.</text>
</comment>
<evidence type="ECO:0000256" key="1">
    <source>
        <dbReference type="SAM" id="MobiDB-lite"/>
    </source>
</evidence>